<evidence type="ECO:0000313" key="5">
    <source>
        <dbReference type="EMBL" id="WAU86918.1"/>
    </source>
</evidence>
<dbReference type="AlphaFoldDB" id="A0A9E9L5S8"/>
<dbReference type="GO" id="GO:0046872">
    <property type="term" value="F:metal ion binding"/>
    <property type="evidence" value="ECO:0007669"/>
    <property type="project" value="UniProtKB-KW"/>
</dbReference>
<dbReference type="PROSITE" id="PS51393">
    <property type="entry name" value="LIPOXYGENASE_3"/>
    <property type="match status" value="1"/>
</dbReference>
<keyword evidence="2" id="KW-0223">Dioxygenase</keyword>
<protein>
    <submittedName>
        <fullName evidence="5">Birch protein</fullName>
    </submittedName>
</protein>
<dbReference type="PANTHER" id="PTHR11771">
    <property type="entry name" value="LIPOXYGENASE"/>
    <property type="match status" value="1"/>
</dbReference>
<dbReference type="InterPro" id="IPR036226">
    <property type="entry name" value="LipOase_C_sf"/>
</dbReference>
<dbReference type="SUPFAM" id="SSF48484">
    <property type="entry name" value="Lipoxigenase"/>
    <property type="match status" value="1"/>
</dbReference>
<keyword evidence="1" id="KW-0479">Metal-binding</keyword>
<name>A0A9E9L5S8_BETPL</name>
<evidence type="ECO:0000259" key="4">
    <source>
        <dbReference type="PROSITE" id="PS51393"/>
    </source>
</evidence>
<dbReference type="InterPro" id="IPR000907">
    <property type="entry name" value="LipOase"/>
</dbReference>
<dbReference type="Pfam" id="PF00305">
    <property type="entry name" value="Lipoxygenase"/>
    <property type="match status" value="1"/>
</dbReference>
<evidence type="ECO:0000256" key="2">
    <source>
        <dbReference type="ARBA" id="ARBA00022964"/>
    </source>
</evidence>
<evidence type="ECO:0000256" key="1">
    <source>
        <dbReference type="ARBA" id="ARBA00022723"/>
    </source>
</evidence>
<evidence type="ECO:0000256" key="3">
    <source>
        <dbReference type="ARBA" id="ARBA00023002"/>
    </source>
</evidence>
<sequence>MEINALAREALINAGGTIETTFTPGKYSMELCSVAYDLQWRFDRQALPADLVARGMAVEDPTAPHGLNLTIKDYPFANDGLILWDAIKLWVGDYITHYYPNPRLVQSDQELQAWWTEIRTVGHADKKDEPWWPVLQTRDDLIDIIATIVWVTSGHHAAVNFGQYAYKGILERREFINFSRQPG</sequence>
<accession>A0A9E9L5S8</accession>
<dbReference type="Gene3D" id="1.20.245.10">
    <property type="entry name" value="Lipoxygenase-1, Domain 5"/>
    <property type="match status" value="1"/>
</dbReference>
<feature type="domain" description="Lipoxygenase" evidence="4">
    <location>
        <begin position="1"/>
        <end position="183"/>
    </location>
</feature>
<dbReference type="InterPro" id="IPR013819">
    <property type="entry name" value="LipOase_C"/>
</dbReference>
<dbReference type="GO" id="GO:0016702">
    <property type="term" value="F:oxidoreductase activity, acting on single donors with incorporation of molecular oxygen, incorporation of two atoms of oxygen"/>
    <property type="evidence" value="ECO:0007669"/>
    <property type="project" value="InterPro"/>
</dbReference>
<proteinExistence type="evidence at transcript level"/>
<keyword evidence="3" id="KW-0560">Oxidoreductase</keyword>
<organism evidence="5">
    <name type="scientific">Betula platyphylla</name>
    <name type="common">Asian white birch</name>
    <dbReference type="NCBI Taxonomy" id="78630"/>
    <lineage>
        <taxon>Eukaryota</taxon>
        <taxon>Viridiplantae</taxon>
        <taxon>Streptophyta</taxon>
        <taxon>Embryophyta</taxon>
        <taxon>Tracheophyta</taxon>
        <taxon>Spermatophyta</taxon>
        <taxon>Magnoliopsida</taxon>
        <taxon>eudicotyledons</taxon>
        <taxon>Gunneridae</taxon>
        <taxon>Pentapetalae</taxon>
        <taxon>rosids</taxon>
        <taxon>fabids</taxon>
        <taxon>Fagales</taxon>
        <taxon>Betulaceae</taxon>
        <taxon>Betula</taxon>
    </lineage>
</organism>
<reference evidence="5" key="1">
    <citation type="submission" date="2021-11" db="EMBL/GenBank/DDBJ databases">
        <authorList>
            <person name="Zhang Y."/>
            <person name="Ren M."/>
            <person name="Zhang X."/>
            <person name="Zhou X."/>
            <person name="Yang J."/>
        </authorList>
    </citation>
    <scope>NUCLEOTIDE SEQUENCE</scope>
</reference>
<dbReference type="GO" id="GO:0034440">
    <property type="term" value="P:lipid oxidation"/>
    <property type="evidence" value="ECO:0007669"/>
    <property type="project" value="InterPro"/>
</dbReference>
<dbReference type="EMBL" id="OL546169">
    <property type="protein sequence ID" value="WAU86918.1"/>
    <property type="molecule type" value="mRNA"/>
</dbReference>